<evidence type="ECO:0000313" key="11">
    <source>
        <dbReference type="EMBL" id="RZS80233.1"/>
    </source>
</evidence>
<dbReference type="CDD" id="cd03241">
    <property type="entry name" value="ABC_RecN"/>
    <property type="match status" value="1"/>
</dbReference>
<dbReference type="RefSeq" id="WP_130494425.1">
    <property type="nucleotide sequence ID" value="NZ_SGXD01000005.1"/>
</dbReference>
<feature type="domain" description="RecF/RecN/SMC N-terminal" evidence="10">
    <location>
        <begin position="15"/>
        <end position="533"/>
    </location>
</feature>
<dbReference type="InterPro" id="IPR027417">
    <property type="entry name" value="P-loop_NTPase"/>
</dbReference>
<dbReference type="EMBL" id="SGXD01000005">
    <property type="protein sequence ID" value="RZS80233.1"/>
    <property type="molecule type" value="Genomic_DNA"/>
</dbReference>
<dbReference type="SUPFAM" id="SSF52540">
    <property type="entry name" value="P-loop containing nucleoside triphosphate hydrolases"/>
    <property type="match status" value="2"/>
</dbReference>
<comment type="similarity">
    <text evidence="2 9">Belongs to the RecN family.</text>
</comment>
<organism evidence="11 12">
    <name type="scientific">Motilibacter rhizosphaerae</name>
    <dbReference type="NCBI Taxonomy" id="598652"/>
    <lineage>
        <taxon>Bacteria</taxon>
        <taxon>Bacillati</taxon>
        <taxon>Actinomycetota</taxon>
        <taxon>Actinomycetes</taxon>
        <taxon>Motilibacterales</taxon>
        <taxon>Motilibacteraceae</taxon>
        <taxon>Motilibacter</taxon>
    </lineage>
</organism>
<proteinExistence type="inferred from homology"/>
<dbReference type="Gene3D" id="3.40.50.300">
    <property type="entry name" value="P-loop containing nucleotide triphosphate hydrolases"/>
    <property type="match status" value="2"/>
</dbReference>
<sequence>MLRDVRIRDLGVIAEALLELGPGLTVLTGETGAGKTLVVGSLALLLGGKADPGAVRAGAPTALVEGRVTLAPGSPAAARAEELGAELEDGELLLARSVSSSRSRAWAGGRSVPASVLGEIGEELVVVHGQSDQQRLLRPGRQRELLDRYAGPPVAALLEEHAAGWARLRELERRTEELRAGRREREQEADLLRYGLERVAQVAPQPGEDAALREEAERLGSADELRRAAEVAHAALLGDPDSAGDGADAVALVGAARRQLESAATADPELAALAARVAESAYLLADLGADLAAYAAGIEADPARLAQVQERRAALAELCRRYGDTVDEVLAWSERSALRLAELDGDDDRTSGLVAEAEALRERLGTVAGRLSAERAAAAVRLGEAVTAELRELAMPRASVEVVVQQRTAGAGEPALDVAGQRLAAGPTGVDEVELLLAANAGAPGRGLARAASGGELSRVMLALEVVLAEVDPVPTFVFDEVDAGVGGRAAVEIGRRLAALAEHAQVLVVTHLPQVAAYADRHLLVAKDSDGTVTTSGVRALDDGERVREISRMLSGLEGSATGLAHAEELLTTARGTR</sequence>
<comment type="function">
    <text evidence="1 9">May be involved in recombinational repair of damaged DNA.</text>
</comment>
<dbReference type="AlphaFoldDB" id="A0A4Q7NBJ5"/>
<dbReference type="PIRSF" id="PIRSF003128">
    <property type="entry name" value="RecN"/>
    <property type="match status" value="1"/>
</dbReference>
<dbReference type="PANTHER" id="PTHR11059">
    <property type="entry name" value="DNA REPAIR PROTEIN RECN"/>
    <property type="match status" value="1"/>
</dbReference>
<keyword evidence="7 9" id="KW-0234">DNA repair</keyword>
<keyword evidence="12" id="KW-1185">Reference proteome</keyword>
<evidence type="ECO:0000256" key="2">
    <source>
        <dbReference type="ARBA" id="ARBA00009441"/>
    </source>
</evidence>
<evidence type="ECO:0000256" key="3">
    <source>
        <dbReference type="ARBA" id="ARBA00021315"/>
    </source>
</evidence>
<gene>
    <name evidence="11" type="ORF">EV189_3717</name>
</gene>
<dbReference type="Pfam" id="PF02463">
    <property type="entry name" value="SMC_N"/>
    <property type="match status" value="1"/>
</dbReference>
<keyword evidence="4" id="KW-0547">Nucleotide-binding</keyword>
<dbReference type="GO" id="GO:0009432">
    <property type="term" value="P:SOS response"/>
    <property type="evidence" value="ECO:0007669"/>
    <property type="project" value="TreeGrafter"/>
</dbReference>
<dbReference type="OrthoDB" id="9806954at2"/>
<dbReference type="InterPro" id="IPR004604">
    <property type="entry name" value="DNA_recomb/repair_RecN"/>
</dbReference>
<evidence type="ECO:0000256" key="9">
    <source>
        <dbReference type="PIRNR" id="PIRNR003128"/>
    </source>
</evidence>
<keyword evidence="5 9" id="KW-0227">DNA damage</keyword>
<evidence type="ECO:0000259" key="10">
    <source>
        <dbReference type="Pfam" id="PF02463"/>
    </source>
</evidence>
<evidence type="ECO:0000256" key="7">
    <source>
        <dbReference type="ARBA" id="ARBA00023204"/>
    </source>
</evidence>
<dbReference type="GO" id="GO:0006310">
    <property type="term" value="P:DNA recombination"/>
    <property type="evidence" value="ECO:0007669"/>
    <property type="project" value="InterPro"/>
</dbReference>
<evidence type="ECO:0000256" key="1">
    <source>
        <dbReference type="ARBA" id="ARBA00003618"/>
    </source>
</evidence>
<dbReference type="NCBIfam" id="TIGR00634">
    <property type="entry name" value="recN"/>
    <property type="match status" value="1"/>
</dbReference>
<comment type="caution">
    <text evidence="11">The sequence shown here is derived from an EMBL/GenBank/DDBJ whole genome shotgun (WGS) entry which is preliminary data.</text>
</comment>
<dbReference type="Proteomes" id="UP000293638">
    <property type="component" value="Unassembled WGS sequence"/>
</dbReference>
<dbReference type="GO" id="GO:0006281">
    <property type="term" value="P:DNA repair"/>
    <property type="evidence" value="ECO:0007669"/>
    <property type="project" value="UniProtKB-KW"/>
</dbReference>
<dbReference type="GO" id="GO:0043590">
    <property type="term" value="C:bacterial nucleoid"/>
    <property type="evidence" value="ECO:0007669"/>
    <property type="project" value="TreeGrafter"/>
</dbReference>
<evidence type="ECO:0000256" key="6">
    <source>
        <dbReference type="ARBA" id="ARBA00022840"/>
    </source>
</evidence>
<evidence type="ECO:0000256" key="8">
    <source>
        <dbReference type="ARBA" id="ARBA00033408"/>
    </source>
</evidence>
<dbReference type="FunFam" id="3.40.50.300:FF:000356">
    <property type="entry name" value="DNA repair protein RecN"/>
    <property type="match status" value="1"/>
</dbReference>
<keyword evidence="6" id="KW-0067">ATP-binding</keyword>
<evidence type="ECO:0000313" key="12">
    <source>
        <dbReference type="Proteomes" id="UP000293638"/>
    </source>
</evidence>
<evidence type="ECO:0000256" key="4">
    <source>
        <dbReference type="ARBA" id="ARBA00022741"/>
    </source>
</evidence>
<dbReference type="PANTHER" id="PTHR11059:SF0">
    <property type="entry name" value="DNA REPAIR PROTEIN RECN"/>
    <property type="match status" value="1"/>
</dbReference>
<dbReference type="InterPro" id="IPR003395">
    <property type="entry name" value="RecF/RecN/SMC_N"/>
</dbReference>
<protein>
    <recommendedName>
        <fullName evidence="3 9">DNA repair protein RecN</fullName>
    </recommendedName>
    <alternativeName>
        <fullName evidence="8 9">Recombination protein N</fullName>
    </alternativeName>
</protein>
<evidence type="ECO:0000256" key="5">
    <source>
        <dbReference type="ARBA" id="ARBA00022763"/>
    </source>
</evidence>
<accession>A0A4Q7NBJ5</accession>
<dbReference type="Gene3D" id="6.10.140.1080">
    <property type="match status" value="1"/>
</dbReference>
<name>A0A4Q7NBJ5_9ACTN</name>
<dbReference type="GO" id="GO:0005524">
    <property type="term" value="F:ATP binding"/>
    <property type="evidence" value="ECO:0007669"/>
    <property type="project" value="UniProtKB-KW"/>
</dbReference>
<reference evidence="11 12" key="1">
    <citation type="submission" date="2019-02" db="EMBL/GenBank/DDBJ databases">
        <title>Genomic Encyclopedia of Type Strains, Phase IV (KMG-IV): sequencing the most valuable type-strain genomes for metagenomic binning, comparative biology and taxonomic classification.</title>
        <authorList>
            <person name="Goeker M."/>
        </authorList>
    </citation>
    <scope>NUCLEOTIDE SEQUENCE [LARGE SCALE GENOMIC DNA]</scope>
    <source>
        <strain evidence="11 12">DSM 45622</strain>
    </source>
</reference>